<evidence type="ECO:0000313" key="1">
    <source>
        <dbReference type="EMBL" id="KAI8652580.1"/>
    </source>
</evidence>
<reference evidence="1" key="1">
    <citation type="submission" date="2022-06" db="EMBL/GenBank/DDBJ databases">
        <title>Fusarium solani species complex genomes reveal bases of compartmentalisation and animal pathogenesis.</title>
        <authorList>
            <person name="Tsai I.J."/>
        </authorList>
    </citation>
    <scope>NUCLEOTIDE SEQUENCE</scope>
    <source>
        <strain evidence="1">Fu6.1</strain>
    </source>
</reference>
<dbReference type="Proteomes" id="UP001065298">
    <property type="component" value="Chromosome 11"/>
</dbReference>
<protein>
    <submittedName>
        <fullName evidence="1">Zn(2)-C6 fungal-type domain-containing protein</fullName>
    </submittedName>
</protein>
<organism evidence="1 2">
    <name type="scientific">Fusarium keratoplasticum</name>
    <dbReference type="NCBI Taxonomy" id="1328300"/>
    <lineage>
        <taxon>Eukaryota</taxon>
        <taxon>Fungi</taxon>
        <taxon>Dikarya</taxon>
        <taxon>Ascomycota</taxon>
        <taxon>Pezizomycotina</taxon>
        <taxon>Sordariomycetes</taxon>
        <taxon>Hypocreomycetidae</taxon>
        <taxon>Hypocreales</taxon>
        <taxon>Nectriaceae</taxon>
        <taxon>Fusarium</taxon>
        <taxon>Fusarium solani species complex</taxon>
    </lineage>
</organism>
<name>A0ACC0QH03_9HYPO</name>
<keyword evidence="2" id="KW-1185">Reference proteome</keyword>
<accession>A0ACC0QH03</accession>
<sequence>MAPEVRAPRSAKKRRACDRCVRRKKACSAGWPCDDCRRKLVSCTYQRRDETRKGVQGQLNPDVKGSEAGPQLNETSALGGDPTPSSSTNETLDVNLIGNVDCDPGPCSDSLTWLDFLDLDQTMPLDQPQPDQKRGSFDFLYTFTSRTGLVESFDCGSLAQRVQTVSEFLQDEAARQAKTALFNVEGGLQSSSQPLCLGLGTSLLFQDPLIMVTRKIVAEIHDLSTNNVRRSAATKDYSSTTEQSCLQFFSPLHLRKFLALFWNIWHPNCPFIHRQSFDPTTAKPSLVASMVVTGACVSPEPTDNGLARTWFNPVEEMVFSDDAFCDDAPYCPLVNPVQGIDKIQALQAGYLVCTYQNWEGNDNSKRRARRHRFNSLVSAARDVGVRSARHRNYDLTSIFDDFDWQDFIAREQLIRVVMWTFMFDKGFVLFNNIPPRMVIKEMIMHIAWPDSIFQAGTATECAREIRGFLSRSSSGSYLTLCEVFERYCKDKMDPNLRRVLVEHGASHLFAIILGQLIYSPIAVPLLTVVTVAIYSTIFQHQNSLTGNDQLGGIRNALDNWKSTYEAYLKTVPIAEPYETADSLQDMWRRPGFSRHTHEFYLVARALVSRVSSGESVPGMDGSKGTPGFNEYDQTSMRQLNDLITDFLGVHLD</sequence>
<dbReference type="EMBL" id="CM046513">
    <property type="protein sequence ID" value="KAI8652580.1"/>
    <property type="molecule type" value="Genomic_DNA"/>
</dbReference>
<proteinExistence type="predicted"/>
<comment type="caution">
    <text evidence="1">The sequence shown here is derived from an EMBL/GenBank/DDBJ whole genome shotgun (WGS) entry which is preliminary data.</text>
</comment>
<gene>
    <name evidence="1" type="ORF">NCS57_01322300</name>
</gene>
<evidence type="ECO:0000313" key="2">
    <source>
        <dbReference type="Proteomes" id="UP001065298"/>
    </source>
</evidence>